<evidence type="ECO:0000313" key="4">
    <source>
        <dbReference type="EMBL" id="CAB3627366.1"/>
    </source>
</evidence>
<organism evidence="4 5">
    <name type="scientific">Achromobacter insuavis</name>
    <dbReference type="NCBI Taxonomy" id="1287735"/>
    <lineage>
        <taxon>Bacteria</taxon>
        <taxon>Pseudomonadati</taxon>
        <taxon>Pseudomonadota</taxon>
        <taxon>Betaproteobacteria</taxon>
        <taxon>Burkholderiales</taxon>
        <taxon>Alcaligenaceae</taxon>
        <taxon>Achromobacter</taxon>
    </lineage>
</organism>
<dbReference type="Proteomes" id="UP000507979">
    <property type="component" value="Unassembled WGS sequence"/>
</dbReference>
<evidence type="ECO:0000259" key="3">
    <source>
        <dbReference type="Pfam" id="PF17482"/>
    </source>
</evidence>
<dbReference type="EMBL" id="CADIJR010000002">
    <property type="protein sequence ID" value="CAB3627366.1"/>
    <property type="molecule type" value="Genomic_DNA"/>
</dbReference>
<evidence type="ECO:0008006" key="6">
    <source>
        <dbReference type="Google" id="ProtNLM"/>
    </source>
</evidence>
<proteinExistence type="inferred from homology"/>
<evidence type="ECO:0000259" key="2">
    <source>
        <dbReference type="Pfam" id="PF04984"/>
    </source>
</evidence>
<protein>
    <recommendedName>
        <fullName evidence="6">Tail sheath protein C-terminal domain-containing protein</fullName>
    </recommendedName>
</protein>
<dbReference type="InterPro" id="IPR007067">
    <property type="entry name" value="Tail_sheath"/>
</dbReference>
<feature type="domain" description="Tail sheath protein C-terminal" evidence="3">
    <location>
        <begin position="384"/>
        <end position="497"/>
    </location>
</feature>
<dbReference type="RefSeq" id="WP_054435174.1">
    <property type="nucleotide sequence ID" value="NZ_CADIJR010000002.1"/>
</dbReference>
<dbReference type="PIRSF" id="PIRSF007349">
    <property type="entry name" value="Tsp_L"/>
    <property type="match status" value="1"/>
</dbReference>
<evidence type="ECO:0000313" key="5">
    <source>
        <dbReference type="Proteomes" id="UP000507979"/>
    </source>
</evidence>
<evidence type="ECO:0000256" key="1">
    <source>
        <dbReference type="ARBA" id="ARBA00008005"/>
    </source>
</evidence>
<gene>
    <name evidence="4" type="ORF">LMG26845_00412</name>
</gene>
<dbReference type="GeneID" id="92896248"/>
<reference evidence="4 5" key="1">
    <citation type="submission" date="2020-04" db="EMBL/GenBank/DDBJ databases">
        <authorList>
            <person name="De Canck E."/>
        </authorList>
    </citation>
    <scope>NUCLEOTIDE SEQUENCE [LARGE SCALE GENOMIC DNA]</scope>
    <source>
        <strain evidence="4 5">LMG 26845</strain>
    </source>
</reference>
<dbReference type="InterPro" id="IPR035089">
    <property type="entry name" value="Phage_sheath_subtilisin"/>
</dbReference>
<comment type="similarity">
    <text evidence="1">Belongs to the myoviridae tail sheath protein family.</text>
</comment>
<name>A0A6J4ZIE9_9BURK</name>
<keyword evidence="5" id="KW-1185">Reference proteome</keyword>
<dbReference type="Pfam" id="PF04984">
    <property type="entry name" value="Phage_sheath_1"/>
    <property type="match status" value="1"/>
</dbReference>
<sequence>MIQFPNIPQNLRVPLFYADIDPSRANTGQINQRALIIGQITAAGTAVPGKPAISQGANEAKVLGGQGSMLALMTAVYRARDSFGEVWYLPVADDASATAATGAISFTSAATATGVLSLYVAAFSGSPVVSLVCTPNMTTAQLATALAAQINAAADLPVSAAVDAVSTTKVNLTAKNKGLAGNDIDVRLNFYGALSGEALPAGLGVTITPMSGGQVNPTLTTALANLGDMTFDFIAMPYNDAASLNAVKAFLSTTTGRWSWSKGLYGHAYGGFRGTLGECHTFGATRNDEHVSVMGFNNSPTPSWILAADLTAAAAISCRADPAQPMQTVPLASFLPPPLESRFQLTDRNTLLYTGISTFTVADDGTVAIENLITTYQLNAFGQPDNSYLEVETMNTLAAVLRRLKLVVTSKYARKKLAANGTRPAPGSNIVTPSTIRADLTADYQSMQDDSGWVQGADVFAKGLIVEQNRTNPNRVDVLYPAILINQLRIFALLMQFSNIVPASEAASA</sequence>
<dbReference type="InterPro" id="IPR020287">
    <property type="entry name" value="Tail_sheath_C"/>
</dbReference>
<accession>A0A6J4ZIE9</accession>
<dbReference type="Pfam" id="PF17482">
    <property type="entry name" value="Phage_sheath_1C"/>
    <property type="match status" value="1"/>
</dbReference>
<feature type="domain" description="Tail sheath protein subtilisin-like" evidence="2">
    <location>
        <begin position="214"/>
        <end position="375"/>
    </location>
</feature>
<dbReference type="AlphaFoldDB" id="A0A6J4ZIE9"/>